<reference evidence="5" key="1">
    <citation type="journal article" date="2017" name="Plant J.">
        <title>The pomegranate (Punica granatum L.) genome and the genomics of punicalagin biosynthesis.</title>
        <authorList>
            <person name="Qin G."/>
            <person name="Xu C."/>
            <person name="Ming R."/>
            <person name="Tang H."/>
            <person name="Guyot R."/>
            <person name="Kramer E.M."/>
            <person name="Hu Y."/>
            <person name="Yi X."/>
            <person name="Qi Y."/>
            <person name="Xu X."/>
            <person name="Gao Z."/>
            <person name="Pan H."/>
            <person name="Jian J."/>
            <person name="Tian Y."/>
            <person name="Yue Z."/>
            <person name="Xu Y."/>
        </authorList>
    </citation>
    <scope>NUCLEOTIDE SEQUENCE [LARGE SCALE GENOMIC DNA]</scope>
    <source>
        <strain evidence="5">cv. Dabenzi</strain>
    </source>
</reference>
<gene>
    <name evidence="3" type="ORF">CDL15_Pgr010761</name>
    <name evidence="4" type="ORF">CRG98_001505</name>
</gene>
<dbReference type="PANTHER" id="PTHR31338">
    <property type="entry name" value="POLYKETIDE CYCLASE/DEHYDRASE AND LIPID TRANSPORT SUPERFAMILY PROTEIN"/>
    <property type="match status" value="1"/>
</dbReference>
<keyword evidence="6" id="KW-1185">Reference proteome</keyword>
<dbReference type="InterPro" id="IPR023393">
    <property type="entry name" value="START-like_dom_sf"/>
</dbReference>
<reference evidence="3" key="2">
    <citation type="submission" date="2017-06" db="EMBL/GenBank/DDBJ databases">
        <title>The pomegranate genome and the genomics of punicalagin biosynthesis.</title>
        <authorList>
            <person name="Xu C."/>
        </authorList>
    </citation>
    <scope>NUCLEOTIDE SEQUENCE [LARGE SCALE GENOMIC DNA]</scope>
    <source>
        <tissue evidence="3">Fresh leaf</tissue>
    </source>
</reference>
<organism evidence="3 5">
    <name type="scientific">Punica granatum</name>
    <name type="common">Pomegranate</name>
    <dbReference type="NCBI Taxonomy" id="22663"/>
    <lineage>
        <taxon>Eukaryota</taxon>
        <taxon>Viridiplantae</taxon>
        <taxon>Streptophyta</taxon>
        <taxon>Embryophyta</taxon>
        <taxon>Tracheophyta</taxon>
        <taxon>Spermatophyta</taxon>
        <taxon>Magnoliopsida</taxon>
        <taxon>eudicotyledons</taxon>
        <taxon>Gunneridae</taxon>
        <taxon>Pentapetalae</taxon>
        <taxon>rosids</taxon>
        <taxon>malvids</taxon>
        <taxon>Myrtales</taxon>
        <taxon>Lythraceae</taxon>
        <taxon>Punica</taxon>
    </lineage>
</organism>
<accession>A0A218W5K8</accession>
<feature type="domain" description="Bet v I/Major latex protein" evidence="2">
    <location>
        <begin position="2"/>
        <end position="152"/>
    </location>
</feature>
<evidence type="ECO:0000256" key="1">
    <source>
        <dbReference type="ARBA" id="ARBA00038242"/>
    </source>
</evidence>
<dbReference type="OrthoDB" id="1072116at2759"/>
<dbReference type="EMBL" id="PGOL01000060">
    <property type="protein sequence ID" value="PKI78177.1"/>
    <property type="molecule type" value="Genomic_DNA"/>
</dbReference>
<dbReference type="PANTHER" id="PTHR31338:SF20">
    <property type="entry name" value="BET V I_MAJOR LATEX PROTEIN DOMAIN-CONTAINING PROTEIN"/>
    <property type="match status" value="1"/>
</dbReference>
<dbReference type="AlphaFoldDB" id="A0A218W5K8"/>
<dbReference type="GO" id="GO:0006952">
    <property type="term" value="P:defense response"/>
    <property type="evidence" value="ECO:0007669"/>
    <property type="project" value="InterPro"/>
</dbReference>
<evidence type="ECO:0000313" key="4">
    <source>
        <dbReference type="EMBL" id="PKI78177.1"/>
    </source>
</evidence>
<dbReference type="Proteomes" id="UP000197138">
    <property type="component" value="Unassembled WGS sequence"/>
</dbReference>
<dbReference type="InterPro" id="IPR000916">
    <property type="entry name" value="Bet_v_I/MLP"/>
</dbReference>
<dbReference type="Gene3D" id="3.30.530.20">
    <property type="match status" value="1"/>
</dbReference>
<proteinExistence type="inferred from homology"/>
<dbReference type="STRING" id="22663.A0A218W5K8"/>
<sequence length="152" mass="16778">MALTGKLEEEVEIVATADVFYNLFKTQIHQLPNICSDVVQKVELHEGDWTSSGAVRQWNYTLDGKALTTKEKVELDDASRAVTFNLLEGDVFTEFKSIKANVQATPKALGIGSVVKWTIEYEKLSEDIAEPSNYLTAAVKMTQDIGAHLVSA</sequence>
<comment type="similarity">
    <text evidence="1">Belongs to the MLP family.</text>
</comment>
<dbReference type="CDD" id="cd07816">
    <property type="entry name" value="Bet_v1-like"/>
    <property type="match status" value="1"/>
</dbReference>
<dbReference type="SUPFAM" id="SSF55961">
    <property type="entry name" value="Bet v1-like"/>
    <property type="match status" value="1"/>
</dbReference>
<reference evidence="4 6" key="3">
    <citation type="submission" date="2017-11" db="EMBL/GenBank/DDBJ databases">
        <title>De-novo sequencing of pomegranate (Punica granatum L.) genome.</title>
        <authorList>
            <person name="Akparov Z."/>
            <person name="Amiraslanov A."/>
            <person name="Hajiyeva S."/>
            <person name="Abbasov M."/>
            <person name="Kaur K."/>
            <person name="Hamwieh A."/>
            <person name="Solovyev V."/>
            <person name="Salamov A."/>
            <person name="Braich B."/>
            <person name="Kosarev P."/>
            <person name="Mahmoud A."/>
            <person name="Hajiyev E."/>
            <person name="Babayeva S."/>
            <person name="Izzatullayeva V."/>
            <person name="Mammadov A."/>
            <person name="Mammadov A."/>
            <person name="Sharifova S."/>
            <person name="Ojaghi J."/>
            <person name="Eynullazada K."/>
            <person name="Bayramov B."/>
            <person name="Abdulazimova A."/>
            <person name="Shahmuradov I."/>
        </authorList>
    </citation>
    <scope>NUCLEOTIDE SEQUENCE [LARGE SCALE GENOMIC DNA]</scope>
    <source>
        <strain evidence="4">AG2017</strain>
        <strain evidence="6">cv. AG2017</strain>
        <tissue evidence="4">Leaf</tissue>
    </source>
</reference>
<protein>
    <recommendedName>
        <fullName evidence="2">Bet v I/Major latex protein domain-containing protein</fullName>
    </recommendedName>
</protein>
<evidence type="ECO:0000313" key="5">
    <source>
        <dbReference type="Proteomes" id="UP000197138"/>
    </source>
</evidence>
<comment type="caution">
    <text evidence="3">The sequence shown here is derived from an EMBL/GenBank/DDBJ whole genome shotgun (WGS) entry which is preliminary data.</text>
</comment>
<evidence type="ECO:0000313" key="6">
    <source>
        <dbReference type="Proteomes" id="UP000233551"/>
    </source>
</evidence>
<dbReference type="Pfam" id="PF00407">
    <property type="entry name" value="Bet_v_1"/>
    <property type="match status" value="1"/>
</dbReference>
<dbReference type="GeneID" id="116194562"/>
<dbReference type="Proteomes" id="UP000233551">
    <property type="component" value="Unassembled WGS sequence"/>
</dbReference>
<dbReference type="EMBL" id="MTKT01005370">
    <property type="protein sequence ID" value="OWM67823.1"/>
    <property type="molecule type" value="Genomic_DNA"/>
</dbReference>
<name>A0A218W5K8_PUNGR</name>
<dbReference type="SMART" id="SM01037">
    <property type="entry name" value="Bet_v_1"/>
    <property type="match status" value="1"/>
</dbReference>
<evidence type="ECO:0000259" key="2">
    <source>
        <dbReference type="SMART" id="SM01037"/>
    </source>
</evidence>
<dbReference type="InterPro" id="IPR052006">
    <property type="entry name" value="MLP-like"/>
</dbReference>
<evidence type="ECO:0000313" key="3">
    <source>
        <dbReference type="EMBL" id="OWM67823.1"/>
    </source>
</evidence>